<dbReference type="Proteomes" id="UP001596223">
    <property type="component" value="Unassembled WGS sequence"/>
</dbReference>
<sequence length="208" mass="22736">MTTLLHINASARGELSQSRSIATTFIEALATKDHDLTVDTLDLFEAGLPDFGTHAAAAKLAVFTGSEQTPEQVAAWERARAVFDRFAAADLYVLNLPIWNHGLPYILKQYIDIVTQPGWAFGFDPELGYSGLLEGKRAVTVFTAGVHQPGVPIEFGSDYATPYVHDWLRFVGVKDVAELRLAPTVLTEDPQVGFAAAQERARELAGDY</sequence>
<evidence type="ECO:0000256" key="3">
    <source>
        <dbReference type="ARBA" id="ARBA00023002"/>
    </source>
</evidence>
<evidence type="ECO:0000256" key="4">
    <source>
        <dbReference type="ARBA" id="ARBA00023027"/>
    </source>
</evidence>
<dbReference type="SUPFAM" id="SSF52218">
    <property type="entry name" value="Flavoproteins"/>
    <property type="match status" value="1"/>
</dbReference>
<dbReference type="InterPro" id="IPR029039">
    <property type="entry name" value="Flavoprotein-like_sf"/>
</dbReference>
<accession>A0ABW1JVR6</accession>
<feature type="domain" description="Flavodoxin-like fold" evidence="7">
    <location>
        <begin position="3"/>
        <end position="203"/>
    </location>
</feature>
<keyword evidence="1 6" id="KW-0285">Flavoprotein</keyword>
<comment type="cofactor">
    <cofactor evidence="6">
        <name>FMN</name>
        <dbReference type="ChEBI" id="CHEBI:58210"/>
    </cofactor>
    <text evidence="6">Binds 1 FMN per subunit.</text>
</comment>
<keyword evidence="9" id="KW-1185">Reference proteome</keyword>
<feature type="binding site" evidence="6">
    <location>
        <position position="10"/>
    </location>
    <ligand>
        <name>FMN</name>
        <dbReference type="ChEBI" id="CHEBI:58210"/>
    </ligand>
</feature>
<dbReference type="RefSeq" id="WP_378608601.1">
    <property type="nucleotide sequence ID" value="NZ_JBHSQN010000014.1"/>
</dbReference>
<evidence type="ECO:0000313" key="9">
    <source>
        <dbReference type="Proteomes" id="UP001596223"/>
    </source>
</evidence>
<comment type="similarity">
    <text evidence="6">Belongs to the azoreductase type 1 family.</text>
</comment>
<evidence type="ECO:0000313" key="8">
    <source>
        <dbReference type="EMBL" id="MFC6013556.1"/>
    </source>
</evidence>
<feature type="binding site" evidence="6">
    <location>
        <begin position="16"/>
        <end position="18"/>
    </location>
    <ligand>
        <name>FMN</name>
        <dbReference type="ChEBI" id="CHEBI:58210"/>
    </ligand>
</feature>
<dbReference type="Pfam" id="PF02525">
    <property type="entry name" value="Flavodoxin_2"/>
    <property type="match status" value="1"/>
</dbReference>
<dbReference type="InterPro" id="IPR050104">
    <property type="entry name" value="FMN-dep_NADH:Q_OxRdtase_AzoR1"/>
</dbReference>
<evidence type="ECO:0000256" key="6">
    <source>
        <dbReference type="HAMAP-Rule" id="MF_01216"/>
    </source>
</evidence>
<dbReference type="Gene3D" id="3.40.50.360">
    <property type="match status" value="1"/>
</dbReference>
<evidence type="ECO:0000256" key="5">
    <source>
        <dbReference type="ARBA" id="ARBA00048542"/>
    </source>
</evidence>
<comment type="caution">
    <text evidence="8">The sequence shown here is derived from an EMBL/GenBank/DDBJ whole genome shotgun (WGS) entry which is preliminary data.</text>
</comment>
<dbReference type="PANTHER" id="PTHR43741">
    <property type="entry name" value="FMN-DEPENDENT NADH-AZOREDUCTASE 1"/>
    <property type="match status" value="1"/>
</dbReference>
<evidence type="ECO:0000256" key="2">
    <source>
        <dbReference type="ARBA" id="ARBA00022643"/>
    </source>
</evidence>
<evidence type="ECO:0000256" key="1">
    <source>
        <dbReference type="ARBA" id="ARBA00022630"/>
    </source>
</evidence>
<proteinExistence type="inferred from homology"/>
<comment type="catalytic activity">
    <reaction evidence="5">
        <text>N,N-dimethyl-1,4-phenylenediamine + anthranilate + 2 NAD(+) = 2-(4-dimethylaminophenyl)diazenylbenzoate + 2 NADH + 2 H(+)</text>
        <dbReference type="Rhea" id="RHEA:55872"/>
        <dbReference type="ChEBI" id="CHEBI:15378"/>
        <dbReference type="ChEBI" id="CHEBI:15783"/>
        <dbReference type="ChEBI" id="CHEBI:16567"/>
        <dbReference type="ChEBI" id="CHEBI:57540"/>
        <dbReference type="ChEBI" id="CHEBI:57945"/>
        <dbReference type="ChEBI" id="CHEBI:71579"/>
        <dbReference type="EC" id="1.7.1.17"/>
    </reaction>
    <physiologicalReaction direction="right-to-left" evidence="5">
        <dbReference type="Rhea" id="RHEA:55874"/>
    </physiologicalReaction>
</comment>
<keyword evidence="4 6" id="KW-0520">NAD</keyword>
<dbReference type="EC" id="1.7.1.17" evidence="6"/>
<dbReference type="HAMAP" id="MF_01216">
    <property type="entry name" value="Azoreductase_type1"/>
    <property type="match status" value="1"/>
</dbReference>
<dbReference type="EC" id="1.6.5.-" evidence="6"/>
<keyword evidence="2 6" id="KW-0288">FMN</keyword>
<evidence type="ECO:0000259" key="7">
    <source>
        <dbReference type="Pfam" id="PF02525"/>
    </source>
</evidence>
<comment type="catalytic activity">
    <reaction evidence="6">
        <text>2 a quinone + NADH + H(+) = 2 a 1,4-benzosemiquinone + NAD(+)</text>
        <dbReference type="Rhea" id="RHEA:65952"/>
        <dbReference type="ChEBI" id="CHEBI:15378"/>
        <dbReference type="ChEBI" id="CHEBI:57540"/>
        <dbReference type="ChEBI" id="CHEBI:57945"/>
        <dbReference type="ChEBI" id="CHEBI:132124"/>
        <dbReference type="ChEBI" id="CHEBI:134225"/>
    </reaction>
</comment>
<dbReference type="EMBL" id="JBHSQN010000014">
    <property type="protein sequence ID" value="MFC6013556.1"/>
    <property type="molecule type" value="Genomic_DNA"/>
</dbReference>
<comment type="function">
    <text evidence="6">Also exhibits azoreductase activity. Catalyzes the reductive cleavage of the azo bond in aromatic azo compounds to the corresponding amines.</text>
</comment>
<dbReference type="PANTHER" id="PTHR43741:SF4">
    <property type="entry name" value="FMN-DEPENDENT NADH:QUINONE OXIDOREDUCTASE"/>
    <property type="match status" value="1"/>
</dbReference>
<dbReference type="InterPro" id="IPR003680">
    <property type="entry name" value="Flavodoxin_fold"/>
</dbReference>
<reference evidence="9" key="1">
    <citation type="journal article" date="2019" name="Int. J. Syst. Evol. Microbiol.">
        <title>The Global Catalogue of Microorganisms (GCM) 10K type strain sequencing project: providing services to taxonomists for standard genome sequencing and annotation.</title>
        <authorList>
            <consortium name="The Broad Institute Genomics Platform"/>
            <consortium name="The Broad Institute Genome Sequencing Center for Infectious Disease"/>
            <person name="Wu L."/>
            <person name="Ma J."/>
        </authorList>
    </citation>
    <scope>NUCLEOTIDE SEQUENCE [LARGE SCALE GENOMIC DNA]</scope>
    <source>
        <strain evidence="9">CCUG 36956</strain>
    </source>
</reference>
<comment type="subunit">
    <text evidence="6">Homodimer.</text>
</comment>
<gene>
    <name evidence="6" type="primary">azoR</name>
    <name evidence="8" type="ORF">ACFP3H_21075</name>
</gene>
<protein>
    <recommendedName>
        <fullName evidence="6">FMN dependent NADH:quinone oxidoreductase</fullName>
        <ecNumber evidence="6">1.6.5.-</ecNumber>
    </recommendedName>
    <alternativeName>
        <fullName evidence="6">Azo-dye reductase</fullName>
    </alternativeName>
    <alternativeName>
        <fullName evidence="6">FMN-dependent NADH-azo compound oxidoreductase</fullName>
    </alternativeName>
    <alternativeName>
        <fullName evidence="6">FMN-dependent NADH-azoreductase</fullName>
        <ecNumber evidence="6">1.7.1.17</ecNumber>
    </alternativeName>
</protein>
<organism evidence="8 9">
    <name type="scientific">Nocardia lasii</name>
    <dbReference type="NCBI Taxonomy" id="1616107"/>
    <lineage>
        <taxon>Bacteria</taxon>
        <taxon>Bacillati</taxon>
        <taxon>Actinomycetota</taxon>
        <taxon>Actinomycetes</taxon>
        <taxon>Mycobacteriales</taxon>
        <taxon>Nocardiaceae</taxon>
        <taxon>Nocardia</taxon>
    </lineage>
</organism>
<comment type="function">
    <text evidence="6">Quinone reductase that provides resistance to thiol-specific stress caused by electrophilic quinones.</text>
</comment>
<name>A0ABW1JVR6_9NOCA</name>
<dbReference type="InterPro" id="IPR023048">
    <property type="entry name" value="NADH:quinone_OxRdtase_FMN_depd"/>
</dbReference>
<comment type="caution">
    <text evidence="6">Lacks conserved residue(s) required for the propagation of feature annotation.</text>
</comment>
<keyword evidence="3 6" id="KW-0560">Oxidoreductase</keyword>